<evidence type="ECO:0000313" key="3">
    <source>
        <dbReference type="Proteomes" id="UP001429580"/>
    </source>
</evidence>
<sequence length="109" mass="11377">MTHTPVFRRLPGPDREKVVLTVDGHPIEALKGDSVAAAVLAAGVVSTRTTPVSGSARAPYCLMGVCFECLMDIDGEPNSQACMTLVRDGMVVRSQAGERLPAGQPRGGA</sequence>
<dbReference type="EMBL" id="JAASQI010000006">
    <property type="protein sequence ID" value="NIJ58798.1"/>
    <property type="molecule type" value="Genomic_DNA"/>
</dbReference>
<dbReference type="InterPro" id="IPR036010">
    <property type="entry name" value="2Fe-2S_ferredoxin-like_sf"/>
</dbReference>
<protein>
    <submittedName>
        <fullName evidence="2">Molibdopterin-dependent oxidoreductase YjgC</fullName>
    </submittedName>
</protein>
<dbReference type="Pfam" id="PF13510">
    <property type="entry name" value="Fer2_4"/>
    <property type="match status" value="1"/>
</dbReference>
<dbReference type="RefSeq" id="WP_166953562.1">
    <property type="nucleotide sequence ID" value="NZ_JAASQI010000006.1"/>
</dbReference>
<dbReference type="SUPFAM" id="SSF54292">
    <property type="entry name" value="2Fe-2S ferredoxin-like"/>
    <property type="match status" value="1"/>
</dbReference>
<reference evidence="2 3" key="1">
    <citation type="submission" date="2020-03" db="EMBL/GenBank/DDBJ databases">
        <title>Genomic Encyclopedia of Type Strains, Phase IV (KMG-IV): sequencing the most valuable type-strain genomes for metagenomic binning, comparative biology and taxonomic classification.</title>
        <authorList>
            <person name="Goeker M."/>
        </authorList>
    </citation>
    <scope>NUCLEOTIDE SEQUENCE [LARGE SCALE GENOMIC DNA]</scope>
    <source>
        <strain evidence="2 3">DSM 103870</strain>
    </source>
</reference>
<dbReference type="Proteomes" id="UP001429580">
    <property type="component" value="Unassembled WGS sequence"/>
</dbReference>
<dbReference type="InterPro" id="IPR042204">
    <property type="entry name" value="2Fe-2S-bd_N"/>
</dbReference>
<name>A0ABX0V2H7_9HYPH</name>
<comment type="caution">
    <text evidence="2">The sequence shown here is derived from an EMBL/GenBank/DDBJ whole genome shotgun (WGS) entry which is preliminary data.</text>
</comment>
<organism evidence="2 3">
    <name type="scientific">Pseudochelatococcus lubricantis</name>
    <dbReference type="NCBI Taxonomy" id="1538102"/>
    <lineage>
        <taxon>Bacteria</taxon>
        <taxon>Pseudomonadati</taxon>
        <taxon>Pseudomonadota</taxon>
        <taxon>Alphaproteobacteria</taxon>
        <taxon>Hyphomicrobiales</taxon>
        <taxon>Chelatococcaceae</taxon>
        <taxon>Pseudochelatococcus</taxon>
    </lineage>
</organism>
<proteinExistence type="predicted"/>
<evidence type="ECO:0000256" key="1">
    <source>
        <dbReference type="ARBA" id="ARBA00023002"/>
    </source>
</evidence>
<evidence type="ECO:0000313" key="2">
    <source>
        <dbReference type="EMBL" id="NIJ58798.1"/>
    </source>
</evidence>
<keyword evidence="1" id="KW-0560">Oxidoreductase</keyword>
<keyword evidence="3" id="KW-1185">Reference proteome</keyword>
<dbReference type="Gene3D" id="3.10.20.440">
    <property type="entry name" value="2Fe-2S iron-sulphur cluster binding domain, sarcosine oxidase, alpha subunit, N-terminal domain"/>
    <property type="match status" value="1"/>
</dbReference>
<accession>A0ABX0V2H7</accession>
<gene>
    <name evidence="2" type="ORF">FHS82_002653</name>
</gene>